<evidence type="ECO:0000256" key="4">
    <source>
        <dbReference type="RuleBase" id="RU003322"/>
    </source>
</evidence>
<sequence>MEKRGVDDVPAIGIDLGTTYSCVAVWKHDRIEIIPNNQGNRTTPSCVAFVDEARFIGDGAKNQAAMNPANTIFDAKRLIGRRFSDSKVQDDMKLWPFKVVEGPADTPKIVISYKGKTKEFLAEEISSMILGKMKETAESYLGKVVRDAVITVPAYFNDSQRQATKDAGAIAGLNIISMINEPTAAAIAYGLELFKTKERKKNVLVFDLGGGTFDVSILTILEGGTFEVKAVAGDTHLGGEDFDNRMVDHCVREFKRKWEKDLTGNKKALGRLRCACEKAKRILSCDTQTSIELDCLHEGIDFSMKFSRAKFEELNMDYFDQCMKTLETCLSDAKMEISWVSDVILVGGSTRIPKIQSMLQKLFYWKELYKSLNPDEAVAYGAAVLGAKLSSNSDKRCRDLVLLDVTPLSLGVETQGERFDVVIPRNTQIPMKKSKIYVTCADNQTFEDMKVYQGERARSKDNHLLGMLKVSGIPPAPKGVAKLHVCLEIDANGIITVTVEILSTGKMSKLRITNENGRLSKEEIEKMIKDAEKYKHKDEEYNKKVSAFNALEDCIYNMKTKIKNMAYGVRLNEMEHVIADTTKWIENHQDASVDKVQAMKEYLESICM</sequence>
<dbReference type="Gene3D" id="1.20.1270.10">
    <property type="match status" value="1"/>
</dbReference>
<evidence type="ECO:0000256" key="3">
    <source>
        <dbReference type="ARBA" id="ARBA00022840"/>
    </source>
</evidence>
<keyword evidence="3 4" id="KW-0067">ATP-binding</keyword>
<dbReference type="SUPFAM" id="SSF100920">
    <property type="entry name" value="Heat shock protein 70kD (HSP70), peptide-binding domain"/>
    <property type="match status" value="1"/>
</dbReference>
<protein>
    <recommendedName>
        <fullName evidence="7">Heat shock protein 70</fullName>
    </recommendedName>
</protein>
<comment type="similarity">
    <text evidence="1 4">Belongs to the heat shock protein 70 family.</text>
</comment>
<dbReference type="SUPFAM" id="SSF100934">
    <property type="entry name" value="Heat shock protein 70kD (HSP70), C-terminal subdomain"/>
    <property type="match status" value="1"/>
</dbReference>
<accession>A0AAU9LQP4</accession>
<dbReference type="Gene3D" id="3.30.30.30">
    <property type="match status" value="1"/>
</dbReference>
<dbReference type="InterPro" id="IPR043129">
    <property type="entry name" value="ATPase_NBD"/>
</dbReference>
<dbReference type="AlphaFoldDB" id="A0AAU9LQP4"/>
<dbReference type="FunFam" id="3.30.420.40:FF:000026">
    <property type="entry name" value="Heat shock protein 70"/>
    <property type="match status" value="1"/>
</dbReference>
<dbReference type="InterPro" id="IPR018181">
    <property type="entry name" value="Heat_shock_70_CS"/>
</dbReference>
<keyword evidence="2 4" id="KW-0547">Nucleotide-binding</keyword>
<dbReference type="EMBL" id="CAKMRJ010000002">
    <property type="protein sequence ID" value="CAH1415907.1"/>
    <property type="molecule type" value="Genomic_DNA"/>
</dbReference>
<dbReference type="InterPro" id="IPR013126">
    <property type="entry name" value="Hsp_70_fam"/>
</dbReference>
<evidence type="ECO:0000256" key="2">
    <source>
        <dbReference type="ARBA" id="ARBA00022741"/>
    </source>
</evidence>
<dbReference type="PROSITE" id="PS01036">
    <property type="entry name" value="HSP70_3"/>
    <property type="match status" value="1"/>
</dbReference>
<dbReference type="Gene3D" id="3.90.640.10">
    <property type="entry name" value="Actin, Chain A, domain 4"/>
    <property type="match status" value="1"/>
</dbReference>
<evidence type="ECO:0000313" key="5">
    <source>
        <dbReference type="EMBL" id="CAH1415907.1"/>
    </source>
</evidence>
<dbReference type="FunFam" id="3.30.30.30:FF:000001">
    <property type="entry name" value="heat shock 70 kDa protein-like"/>
    <property type="match status" value="1"/>
</dbReference>
<reference evidence="5 6" key="1">
    <citation type="submission" date="2022-01" db="EMBL/GenBank/DDBJ databases">
        <authorList>
            <person name="Xiong W."/>
            <person name="Schranz E."/>
        </authorList>
    </citation>
    <scope>NUCLEOTIDE SEQUENCE [LARGE SCALE GENOMIC DNA]</scope>
</reference>
<dbReference type="GO" id="GO:0005524">
    <property type="term" value="F:ATP binding"/>
    <property type="evidence" value="ECO:0007669"/>
    <property type="project" value="UniProtKB-KW"/>
</dbReference>
<dbReference type="Proteomes" id="UP001157418">
    <property type="component" value="Unassembled WGS sequence"/>
</dbReference>
<dbReference type="PANTHER" id="PTHR19375">
    <property type="entry name" value="HEAT SHOCK PROTEIN 70KDA"/>
    <property type="match status" value="1"/>
</dbReference>
<dbReference type="PROSITE" id="PS00297">
    <property type="entry name" value="HSP70_1"/>
    <property type="match status" value="1"/>
</dbReference>
<organism evidence="5 6">
    <name type="scientific">Lactuca virosa</name>
    <dbReference type="NCBI Taxonomy" id="75947"/>
    <lineage>
        <taxon>Eukaryota</taxon>
        <taxon>Viridiplantae</taxon>
        <taxon>Streptophyta</taxon>
        <taxon>Embryophyta</taxon>
        <taxon>Tracheophyta</taxon>
        <taxon>Spermatophyta</taxon>
        <taxon>Magnoliopsida</taxon>
        <taxon>eudicotyledons</taxon>
        <taxon>Gunneridae</taxon>
        <taxon>Pentapetalae</taxon>
        <taxon>asterids</taxon>
        <taxon>campanulids</taxon>
        <taxon>Asterales</taxon>
        <taxon>Asteraceae</taxon>
        <taxon>Cichorioideae</taxon>
        <taxon>Cichorieae</taxon>
        <taxon>Lactucinae</taxon>
        <taxon>Lactuca</taxon>
    </lineage>
</organism>
<gene>
    <name evidence="5" type="ORF">LVIROSA_LOCUS3716</name>
</gene>
<proteinExistence type="inferred from homology"/>
<dbReference type="SUPFAM" id="SSF53067">
    <property type="entry name" value="Actin-like ATPase domain"/>
    <property type="match status" value="2"/>
</dbReference>
<dbReference type="InterPro" id="IPR029047">
    <property type="entry name" value="HSP70_peptide-bd_sf"/>
</dbReference>
<dbReference type="GO" id="GO:0140662">
    <property type="term" value="F:ATP-dependent protein folding chaperone"/>
    <property type="evidence" value="ECO:0007669"/>
    <property type="project" value="InterPro"/>
</dbReference>
<evidence type="ECO:0000313" key="6">
    <source>
        <dbReference type="Proteomes" id="UP001157418"/>
    </source>
</evidence>
<dbReference type="FunFam" id="3.90.640.10:FF:000002">
    <property type="entry name" value="Heat shock 70 kDa"/>
    <property type="match status" value="1"/>
</dbReference>
<evidence type="ECO:0000256" key="1">
    <source>
        <dbReference type="ARBA" id="ARBA00007381"/>
    </source>
</evidence>
<name>A0AAU9LQP4_9ASTR</name>
<dbReference type="FunFam" id="2.60.34.10:FF:000023">
    <property type="entry name" value="70 kDa heat shock cognate protein"/>
    <property type="match status" value="1"/>
</dbReference>
<keyword evidence="6" id="KW-1185">Reference proteome</keyword>
<dbReference type="Gene3D" id="2.60.34.10">
    <property type="entry name" value="Substrate Binding Domain Of DNAk, Chain A, domain 1"/>
    <property type="match status" value="1"/>
</dbReference>
<dbReference type="Gene3D" id="3.30.420.40">
    <property type="match status" value="2"/>
</dbReference>
<dbReference type="Pfam" id="PF00012">
    <property type="entry name" value="HSP70"/>
    <property type="match status" value="1"/>
</dbReference>
<dbReference type="PROSITE" id="PS00329">
    <property type="entry name" value="HSP70_2"/>
    <property type="match status" value="1"/>
</dbReference>
<dbReference type="NCBIfam" id="NF001413">
    <property type="entry name" value="PRK00290.1"/>
    <property type="match status" value="1"/>
</dbReference>
<dbReference type="PRINTS" id="PR00301">
    <property type="entry name" value="HEATSHOCK70"/>
</dbReference>
<comment type="caution">
    <text evidence="5">The sequence shown here is derived from an EMBL/GenBank/DDBJ whole genome shotgun (WGS) entry which is preliminary data.</text>
</comment>
<dbReference type="InterPro" id="IPR029048">
    <property type="entry name" value="HSP70_C_sf"/>
</dbReference>
<evidence type="ECO:0008006" key="7">
    <source>
        <dbReference type="Google" id="ProtNLM"/>
    </source>
</evidence>